<sequence>MVNQPRSSPTARPQLSAADRERLARRYPKPRVPRPLLIAVVAVITALSLTWLVLTALYHAEPVVSAQVPGYTVVSDTKITVTITVDRPDPSIPVACRVSAKAVDFQPVGELIVPFQATDDEVVNQTVTITTVRRATTAVVNECSPT</sequence>
<evidence type="ECO:0000313" key="4">
    <source>
        <dbReference type="Proteomes" id="UP000007947"/>
    </source>
</evidence>
<feature type="compositionally biased region" description="Polar residues" evidence="1">
    <location>
        <begin position="1"/>
        <end position="13"/>
    </location>
</feature>
<keyword evidence="2" id="KW-0812">Transmembrane</keyword>
<feature type="transmembrane region" description="Helical" evidence="2">
    <location>
        <begin position="36"/>
        <end position="58"/>
    </location>
</feature>
<dbReference type="STRING" id="1032480.MLP_43980"/>
<name>F5XTG3_MICPN</name>
<dbReference type="Pfam" id="PF14155">
    <property type="entry name" value="DUF4307"/>
    <property type="match status" value="1"/>
</dbReference>
<gene>
    <name evidence="3" type="ordered locus">MLP_43980</name>
</gene>
<proteinExistence type="predicted"/>
<dbReference type="OrthoDB" id="3711853at2"/>
<evidence type="ECO:0008006" key="5">
    <source>
        <dbReference type="Google" id="ProtNLM"/>
    </source>
</evidence>
<keyword evidence="2" id="KW-1133">Transmembrane helix</keyword>
<evidence type="ECO:0000256" key="1">
    <source>
        <dbReference type="SAM" id="MobiDB-lite"/>
    </source>
</evidence>
<accession>F5XTG3</accession>
<evidence type="ECO:0000256" key="2">
    <source>
        <dbReference type="SAM" id="Phobius"/>
    </source>
</evidence>
<dbReference type="Proteomes" id="UP000007947">
    <property type="component" value="Chromosome"/>
</dbReference>
<keyword evidence="2" id="KW-0472">Membrane</keyword>
<evidence type="ECO:0000313" key="3">
    <source>
        <dbReference type="EMBL" id="BAK37412.1"/>
    </source>
</evidence>
<reference evidence="3 4" key="1">
    <citation type="submission" date="2011-05" db="EMBL/GenBank/DDBJ databases">
        <title>Whole genome sequence of Microlunatus phosphovorus NM-1.</title>
        <authorList>
            <person name="Hosoyama A."/>
            <person name="Sasaki K."/>
            <person name="Harada T."/>
            <person name="Igarashi R."/>
            <person name="Kawakoshi A."/>
            <person name="Sasagawa M."/>
            <person name="Fukada J."/>
            <person name="Nakamura S."/>
            <person name="Katano Y."/>
            <person name="Hanada S."/>
            <person name="Kamagata Y."/>
            <person name="Nakamura N."/>
            <person name="Yamazaki S."/>
            <person name="Fujita N."/>
        </authorList>
    </citation>
    <scope>NUCLEOTIDE SEQUENCE [LARGE SCALE GENOMIC DNA]</scope>
    <source>
        <strain evidence="4">ATCC 700054 / DSM 10555 / JCM 9379 / NBRC 101784 / NCIMB 13414 / VKM Ac-1990 / NM-1</strain>
    </source>
</reference>
<feature type="region of interest" description="Disordered" evidence="1">
    <location>
        <begin position="1"/>
        <end position="20"/>
    </location>
</feature>
<dbReference type="EMBL" id="AP012204">
    <property type="protein sequence ID" value="BAK37412.1"/>
    <property type="molecule type" value="Genomic_DNA"/>
</dbReference>
<dbReference type="InterPro" id="IPR025443">
    <property type="entry name" value="DUF4307"/>
</dbReference>
<dbReference type="AlphaFoldDB" id="F5XTG3"/>
<dbReference type="KEGG" id="mph:MLP_43980"/>
<organism evidence="3 4">
    <name type="scientific">Microlunatus phosphovorus (strain ATCC 700054 / DSM 10555 / JCM 9379 / NBRC 101784 / NCIMB 13414 / VKM Ac-1990 / NM-1)</name>
    <dbReference type="NCBI Taxonomy" id="1032480"/>
    <lineage>
        <taxon>Bacteria</taxon>
        <taxon>Bacillati</taxon>
        <taxon>Actinomycetota</taxon>
        <taxon>Actinomycetes</taxon>
        <taxon>Propionibacteriales</taxon>
        <taxon>Propionibacteriaceae</taxon>
        <taxon>Microlunatus</taxon>
    </lineage>
</organism>
<keyword evidence="4" id="KW-1185">Reference proteome</keyword>
<protein>
    <recommendedName>
        <fullName evidence="5">DUF4307 domain-containing protein</fullName>
    </recommendedName>
</protein>
<dbReference type="HOGENOM" id="CLU_1785177_0_0_11"/>